<feature type="region of interest" description="Disordered" evidence="1">
    <location>
        <begin position="20"/>
        <end position="39"/>
    </location>
</feature>
<dbReference type="Proteomes" id="UP000770015">
    <property type="component" value="Unassembled WGS sequence"/>
</dbReference>
<keyword evidence="3" id="KW-1185">Reference proteome</keyword>
<gene>
    <name evidence="2" type="ORF">F5X68DRAFT_46489</name>
</gene>
<reference evidence="2" key="1">
    <citation type="journal article" date="2021" name="Nat. Commun.">
        <title>Genetic determinants of endophytism in the Arabidopsis root mycobiome.</title>
        <authorList>
            <person name="Mesny F."/>
            <person name="Miyauchi S."/>
            <person name="Thiergart T."/>
            <person name="Pickel B."/>
            <person name="Atanasova L."/>
            <person name="Karlsson M."/>
            <person name="Huettel B."/>
            <person name="Barry K.W."/>
            <person name="Haridas S."/>
            <person name="Chen C."/>
            <person name="Bauer D."/>
            <person name="Andreopoulos W."/>
            <person name="Pangilinan J."/>
            <person name="LaButti K."/>
            <person name="Riley R."/>
            <person name="Lipzen A."/>
            <person name="Clum A."/>
            <person name="Drula E."/>
            <person name="Henrissat B."/>
            <person name="Kohler A."/>
            <person name="Grigoriev I.V."/>
            <person name="Martin F.M."/>
            <person name="Hacquard S."/>
        </authorList>
    </citation>
    <scope>NUCLEOTIDE SEQUENCE</scope>
    <source>
        <strain evidence="2">MPI-SDFR-AT-0117</strain>
    </source>
</reference>
<evidence type="ECO:0000313" key="3">
    <source>
        <dbReference type="Proteomes" id="UP000770015"/>
    </source>
</evidence>
<protein>
    <submittedName>
        <fullName evidence="2">Uncharacterized protein</fullName>
    </submittedName>
</protein>
<organism evidence="2 3">
    <name type="scientific">Plectosphaerella plurivora</name>
    <dbReference type="NCBI Taxonomy" id="936078"/>
    <lineage>
        <taxon>Eukaryota</taxon>
        <taxon>Fungi</taxon>
        <taxon>Dikarya</taxon>
        <taxon>Ascomycota</taxon>
        <taxon>Pezizomycotina</taxon>
        <taxon>Sordariomycetes</taxon>
        <taxon>Hypocreomycetidae</taxon>
        <taxon>Glomerellales</taxon>
        <taxon>Plectosphaerellaceae</taxon>
        <taxon>Plectosphaerella</taxon>
    </lineage>
</organism>
<evidence type="ECO:0000256" key="1">
    <source>
        <dbReference type="SAM" id="MobiDB-lite"/>
    </source>
</evidence>
<feature type="compositionally biased region" description="Basic and acidic residues" evidence="1">
    <location>
        <begin position="226"/>
        <end position="239"/>
    </location>
</feature>
<sequence length="260" mass="28848">MLASKCGRQTKHVLSRYNERHRMGERRMRDSCVPKSEQHVGPMGARVLHAIDCSEAWRRDVEAMAAIRRESGVTEVAADSAWVPICTEVPRQYRRRRRSRPRTVASATSLKAHHVMANDRMGGLHDADASFQAITTALLQPPAHHGARDGTVGCLRRRRRKLTGARQSAWTGPGWSRLMERAPVAVCPGGSASDEEMACLRGRNVLMVVDEVNGRRGSDGSLVRKKWSDDDVVKSSRRPRDLNGISSASLISLAGWQQLP</sequence>
<feature type="compositionally biased region" description="Basic and acidic residues" evidence="1">
    <location>
        <begin position="20"/>
        <end position="38"/>
    </location>
</feature>
<evidence type="ECO:0000313" key="2">
    <source>
        <dbReference type="EMBL" id="KAH6693702.1"/>
    </source>
</evidence>
<name>A0A9P8VJX0_9PEZI</name>
<dbReference type="AlphaFoldDB" id="A0A9P8VJX0"/>
<comment type="caution">
    <text evidence="2">The sequence shown here is derived from an EMBL/GenBank/DDBJ whole genome shotgun (WGS) entry which is preliminary data.</text>
</comment>
<feature type="region of interest" description="Disordered" evidence="1">
    <location>
        <begin position="216"/>
        <end position="239"/>
    </location>
</feature>
<accession>A0A9P8VJX0</accession>
<proteinExistence type="predicted"/>
<dbReference type="EMBL" id="JAGSXJ010000003">
    <property type="protein sequence ID" value="KAH6693702.1"/>
    <property type="molecule type" value="Genomic_DNA"/>
</dbReference>